<protein>
    <recommendedName>
        <fullName evidence="4">CBM-cenC domain-containing protein</fullName>
    </recommendedName>
</protein>
<organism evidence="2 3">
    <name type="scientific">Fusarium beomiforme</name>
    <dbReference type="NCBI Taxonomy" id="44412"/>
    <lineage>
        <taxon>Eukaryota</taxon>
        <taxon>Fungi</taxon>
        <taxon>Dikarya</taxon>
        <taxon>Ascomycota</taxon>
        <taxon>Pezizomycotina</taxon>
        <taxon>Sordariomycetes</taxon>
        <taxon>Hypocreomycetidae</taxon>
        <taxon>Hypocreales</taxon>
        <taxon>Nectriaceae</taxon>
        <taxon>Fusarium</taxon>
        <taxon>Fusarium burgessii species complex</taxon>
    </lineage>
</organism>
<evidence type="ECO:0000256" key="1">
    <source>
        <dbReference type="SAM" id="MobiDB-lite"/>
    </source>
</evidence>
<sequence>MTSITDLSSSAEIITTSTAAETTTSDAPTTTAAETSAPSGLFLNPSFDEPNDRGDYDGYPLTRSDTVSPGSVGTSSDIAHTGSHSAYWSVTSTSQNGQIKQQVSLGQSQVYTLSYWHYMDEDDQPQALDTCYIGVTQEATDGLTSSFPDFFMLTTPLPLKTWTYHMITFNSVDVSPAIMEISVSCYVNAGSGIKVAIDDIQLSK</sequence>
<gene>
    <name evidence="2" type="ORF">FBEOM_12151</name>
</gene>
<dbReference type="EMBL" id="PVQB02000741">
    <property type="protein sequence ID" value="KAF4334023.1"/>
    <property type="molecule type" value="Genomic_DNA"/>
</dbReference>
<dbReference type="OrthoDB" id="5105155at2759"/>
<dbReference type="Proteomes" id="UP000730481">
    <property type="component" value="Unassembled WGS sequence"/>
</dbReference>
<evidence type="ECO:0000313" key="2">
    <source>
        <dbReference type="EMBL" id="KAF4334023.1"/>
    </source>
</evidence>
<evidence type="ECO:0008006" key="4">
    <source>
        <dbReference type="Google" id="ProtNLM"/>
    </source>
</evidence>
<keyword evidence="3" id="KW-1185">Reference proteome</keyword>
<comment type="caution">
    <text evidence="2">The sequence shown here is derived from an EMBL/GenBank/DDBJ whole genome shotgun (WGS) entry which is preliminary data.</text>
</comment>
<reference evidence="2" key="1">
    <citation type="journal article" date="2017" name="Mycologia">
        <title>Fusarium algeriense, sp. nov., a novel toxigenic crown rot pathogen of durum wheat from Algeria is nested in the Fusarium burgessii species complex.</title>
        <authorList>
            <person name="Laraba I."/>
            <person name="Keddad A."/>
            <person name="Boureghda H."/>
            <person name="Abdallah N."/>
            <person name="Vaughan M.M."/>
            <person name="Proctor R.H."/>
            <person name="Busman M."/>
            <person name="O'Donnell K."/>
        </authorList>
    </citation>
    <scope>NUCLEOTIDE SEQUENCE</scope>
    <source>
        <strain evidence="2">NRRL 25174</strain>
    </source>
</reference>
<name>A0A9P5A8L6_9HYPO</name>
<dbReference type="AlphaFoldDB" id="A0A9P5A8L6"/>
<dbReference type="Gene3D" id="2.60.120.260">
    <property type="entry name" value="Galactose-binding domain-like"/>
    <property type="match status" value="1"/>
</dbReference>
<evidence type="ECO:0000313" key="3">
    <source>
        <dbReference type="Proteomes" id="UP000730481"/>
    </source>
</evidence>
<accession>A0A9P5A8L6</accession>
<proteinExistence type="predicted"/>
<feature type="compositionally biased region" description="Polar residues" evidence="1">
    <location>
        <begin position="63"/>
        <end position="76"/>
    </location>
</feature>
<reference evidence="2" key="2">
    <citation type="submission" date="2020-02" db="EMBL/GenBank/DDBJ databases">
        <title>Identification and distribution of gene clusters putatively required for synthesis of sphingolipid metabolism inhibitors in phylogenetically diverse species of the filamentous fungus Fusarium.</title>
        <authorList>
            <person name="Kim H.-S."/>
            <person name="Busman M."/>
            <person name="Brown D.W."/>
            <person name="Divon H."/>
            <person name="Uhlig S."/>
            <person name="Proctor R.H."/>
        </authorList>
    </citation>
    <scope>NUCLEOTIDE SEQUENCE</scope>
    <source>
        <strain evidence="2">NRRL 25174</strain>
    </source>
</reference>
<feature type="compositionally biased region" description="Low complexity" evidence="1">
    <location>
        <begin position="15"/>
        <end position="39"/>
    </location>
</feature>
<feature type="region of interest" description="Disordered" evidence="1">
    <location>
        <begin position="15"/>
        <end position="76"/>
    </location>
</feature>